<dbReference type="GO" id="GO:0016779">
    <property type="term" value="F:nucleotidyltransferase activity"/>
    <property type="evidence" value="ECO:0007669"/>
    <property type="project" value="UniProtKB-ARBA"/>
</dbReference>
<proteinExistence type="predicted"/>
<dbReference type="RefSeq" id="WP_194183570.1">
    <property type="nucleotide sequence ID" value="NZ_JADGIK010000007.1"/>
</dbReference>
<keyword evidence="1" id="KW-0808">Transferase</keyword>
<dbReference type="Pfam" id="PF13562">
    <property type="entry name" value="NTP_transf_4"/>
    <property type="match status" value="1"/>
</dbReference>
<accession>A0A8J7KAY6</accession>
<organism evidence="3 4">
    <name type="scientific">Faecalibacter rhinopitheci</name>
    <dbReference type="NCBI Taxonomy" id="2779678"/>
    <lineage>
        <taxon>Bacteria</taxon>
        <taxon>Pseudomonadati</taxon>
        <taxon>Bacteroidota</taxon>
        <taxon>Flavobacteriia</taxon>
        <taxon>Flavobacteriales</taxon>
        <taxon>Weeksellaceae</taxon>
        <taxon>Faecalibacter</taxon>
    </lineage>
</organism>
<keyword evidence="4" id="KW-1185">Reference proteome</keyword>
<dbReference type="EMBL" id="JADGIK010000007">
    <property type="protein sequence ID" value="MBF0598030.1"/>
    <property type="molecule type" value="Genomic_DNA"/>
</dbReference>
<dbReference type="PANTHER" id="PTHR43584:SF9">
    <property type="entry name" value="TRANSFERASE HEXAPEPTIDE REPEAT CONTAINING PROTEIN"/>
    <property type="match status" value="1"/>
</dbReference>
<dbReference type="InterPro" id="IPR023917">
    <property type="entry name" value="Bifunctiontional_GlmU_bac-type"/>
</dbReference>
<dbReference type="PANTHER" id="PTHR43584">
    <property type="entry name" value="NUCLEOTIDYL TRANSFERASE"/>
    <property type="match status" value="1"/>
</dbReference>
<sequence>MNIILFDGEQRDHLLPLTFTKPVAELRMGILSFAERWGKLLGGTISYQTQEYLSGKFKMHLETENIFINPAFFPSNSLVEAIQNLALDQSIIYNNQIIAANTSTFDKINSLETIVFSEDLIQIKYPWDIFTHNFHAINFDYDLVTANRISQPISDTNRVLNPERIFIEEGAKVEFTILNASEGPIYIGKDAEIMEGSMIRGSLALCEHGKINMGTKVYPGCTIGPYCKVGGEVNNAILMAYSNKGHDGFLGNAVIGEWCNLGADTNNSNLKNNYSEVKVWNYPANRFIKTGLQFCGLVMGDYSKAAINTQFNTGTVIGVSANLFHAGFPPNIVKHFSWGGPSDAPIFSLDRAYEAAEKMMERRNVPFTEEDEKIFKYIFNLNN</sequence>
<dbReference type="SUPFAM" id="SSF51161">
    <property type="entry name" value="Trimeric LpxA-like enzymes"/>
    <property type="match status" value="1"/>
</dbReference>
<evidence type="ECO:0000313" key="4">
    <source>
        <dbReference type="Proteomes" id="UP000608754"/>
    </source>
</evidence>
<dbReference type="Gene3D" id="2.160.10.10">
    <property type="entry name" value="Hexapeptide repeat proteins"/>
    <property type="match status" value="1"/>
</dbReference>
<evidence type="ECO:0000256" key="1">
    <source>
        <dbReference type="ARBA" id="ARBA00022679"/>
    </source>
</evidence>
<name>A0A8J7KAY6_9FLAO</name>
<protein>
    <submittedName>
        <fullName evidence="3">GlmU family protein</fullName>
    </submittedName>
</protein>
<dbReference type="AlphaFoldDB" id="A0A8J7KAY6"/>
<keyword evidence="2" id="KW-0012">Acyltransferase</keyword>
<comment type="caution">
    <text evidence="3">The sequence shown here is derived from an EMBL/GenBank/DDBJ whole genome shotgun (WGS) entry which is preliminary data.</text>
</comment>
<dbReference type="NCBIfam" id="TIGR03991">
    <property type="entry name" value="alt_bact_glmU"/>
    <property type="match status" value="1"/>
</dbReference>
<reference evidence="3" key="1">
    <citation type="submission" date="2020-10" db="EMBL/GenBank/DDBJ databases">
        <authorList>
            <person name="Lu T."/>
            <person name="Wang Q."/>
            <person name="Han X."/>
        </authorList>
    </citation>
    <scope>NUCLEOTIDE SEQUENCE</scope>
    <source>
        <strain evidence="3">WQ 117</strain>
    </source>
</reference>
<dbReference type="Proteomes" id="UP000608754">
    <property type="component" value="Unassembled WGS sequence"/>
</dbReference>
<evidence type="ECO:0000313" key="3">
    <source>
        <dbReference type="EMBL" id="MBF0598030.1"/>
    </source>
</evidence>
<dbReference type="InterPro" id="IPR050065">
    <property type="entry name" value="GlmU-like"/>
</dbReference>
<dbReference type="InterPro" id="IPR011004">
    <property type="entry name" value="Trimer_LpxA-like_sf"/>
</dbReference>
<gene>
    <name evidence="3" type="ORF">IM532_11360</name>
</gene>
<evidence type="ECO:0000256" key="2">
    <source>
        <dbReference type="ARBA" id="ARBA00023315"/>
    </source>
</evidence>
<dbReference type="GO" id="GO:0016746">
    <property type="term" value="F:acyltransferase activity"/>
    <property type="evidence" value="ECO:0007669"/>
    <property type="project" value="UniProtKB-KW"/>
</dbReference>